<feature type="chain" id="PRO_5026048380" evidence="2">
    <location>
        <begin position="22"/>
        <end position="248"/>
    </location>
</feature>
<dbReference type="Gene3D" id="1.20.144.10">
    <property type="entry name" value="Phosphatidic acid phosphatase type 2/haloperoxidase"/>
    <property type="match status" value="1"/>
</dbReference>
<dbReference type="SMART" id="SM00014">
    <property type="entry name" value="acidPPc"/>
    <property type="match status" value="1"/>
</dbReference>
<dbReference type="KEGG" id="mgel:G5B37_12820"/>
<feature type="signal peptide" evidence="2">
    <location>
        <begin position="1"/>
        <end position="21"/>
    </location>
</feature>
<organism evidence="4 5">
    <name type="scientific">Rasiella rasia</name>
    <dbReference type="NCBI Taxonomy" id="2744027"/>
    <lineage>
        <taxon>Bacteria</taxon>
        <taxon>Pseudomonadati</taxon>
        <taxon>Bacteroidota</taxon>
        <taxon>Flavobacteriia</taxon>
        <taxon>Flavobacteriales</taxon>
        <taxon>Flavobacteriaceae</taxon>
        <taxon>Rasiella</taxon>
    </lineage>
</organism>
<accession>A0A6G6GPD2</accession>
<keyword evidence="2" id="KW-0732">Signal</keyword>
<sequence length="248" mass="27428">MNNIILLLVLFLFQISLGQQAQKDTITTTKTTKFKYEALVIPTALIGYGVLGLNSDRLQGWDKTINTQFSKQGKHKGMVDEYLQYTPALSVYALNAIGIEGKHRFKERTVILGTAAIIAGVPVSVLKNQRIVIRPNGKNAFSFPSGHTALAFLGAEFLHQEYKDVSVWYSISGYAVATATGIFRIYNNNHWFSDVVAGAGIGIFATKIAYWVYPLIEKTFFSEAEGNAGMVLPYYNGQEIGLTVSVIW</sequence>
<keyword evidence="1" id="KW-0812">Transmembrane</keyword>
<protein>
    <submittedName>
        <fullName evidence="4">Phosphatase PAP2 family protein</fullName>
    </submittedName>
</protein>
<dbReference type="RefSeq" id="WP_164680425.1">
    <property type="nucleotide sequence ID" value="NZ_CP049057.1"/>
</dbReference>
<name>A0A6G6GPD2_9FLAO</name>
<keyword evidence="5" id="KW-1185">Reference proteome</keyword>
<dbReference type="SUPFAM" id="SSF48317">
    <property type="entry name" value="Acid phosphatase/Vanadium-dependent haloperoxidase"/>
    <property type="match status" value="1"/>
</dbReference>
<keyword evidence="1" id="KW-1133">Transmembrane helix</keyword>
<evidence type="ECO:0000313" key="5">
    <source>
        <dbReference type="Proteomes" id="UP000505306"/>
    </source>
</evidence>
<dbReference type="InterPro" id="IPR000326">
    <property type="entry name" value="PAP2/HPO"/>
</dbReference>
<proteinExistence type="predicted"/>
<evidence type="ECO:0000259" key="3">
    <source>
        <dbReference type="SMART" id="SM00014"/>
    </source>
</evidence>
<dbReference type="Pfam" id="PF01569">
    <property type="entry name" value="PAP2"/>
    <property type="match status" value="1"/>
</dbReference>
<feature type="transmembrane region" description="Helical" evidence="1">
    <location>
        <begin position="109"/>
        <end position="126"/>
    </location>
</feature>
<dbReference type="Proteomes" id="UP000505306">
    <property type="component" value="Chromosome"/>
</dbReference>
<dbReference type="AlphaFoldDB" id="A0A6G6GPD2"/>
<evidence type="ECO:0000313" key="4">
    <source>
        <dbReference type="EMBL" id="QIE60412.1"/>
    </source>
</evidence>
<reference evidence="4 5" key="1">
    <citation type="submission" date="2020-02" db="EMBL/GenBank/DDBJ databases">
        <title>Complete genome sequence of Flavobacteriaceae bacterium.</title>
        <authorList>
            <person name="Kim S.-J."/>
            <person name="Kim Y.-S."/>
            <person name="Kim K.-H."/>
        </authorList>
    </citation>
    <scope>NUCLEOTIDE SEQUENCE [LARGE SCALE GENOMIC DNA]</scope>
    <source>
        <strain evidence="4 5">RR4-40</strain>
    </source>
</reference>
<evidence type="ECO:0000256" key="1">
    <source>
        <dbReference type="SAM" id="Phobius"/>
    </source>
</evidence>
<keyword evidence="1" id="KW-0472">Membrane</keyword>
<dbReference type="EMBL" id="CP049057">
    <property type="protein sequence ID" value="QIE60412.1"/>
    <property type="molecule type" value="Genomic_DNA"/>
</dbReference>
<feature type="transmembrane region" description="Helical" evidence="1">
    <location>
        <begin position="195"/>
        <end position="213"/>
    </location>
</feature>
<dbReference type="InterPro" id="IPR036938">
    <property type="entry name" value="PAP2/HPO_sf"/>
</dbReference>
<feature type="transmembrane region" description="Helical" evidence="1">
    <location>
        <begin position="167"/>
        <end position="186"/>
    </location>
</feature>
<gene>
    <name evidence="4" type="ORF">G5B37_12820</name>
</gene>
<feature type="domain" description="Phosphatidic acid phosphatase type 2/haloperoxidase" evidence="3">
    <location>
        <begin position="109"/>
        <end position="210"/>
    </location>
</feature>
<evidence type="ECO:0000256" key="2">
    <source>
        <dbReference type="SAM" id="SignalP"/>
    </source>
</evidence>
<dbReference type="CDD" id="cd03394">
    <property type="entry name" value="PAP2_like_5"/>
    <property type="match status" value="1"/>
</dbReference>